<dbReference type="SUPFAM" id="SSF49401">
    <property type="entry name" value="Bacterial adhesins"/>
    <property type="match status" value="1"/>
</dbReference>
<accession>A0A2V2BHE8</accession>
<gene>
    <name evidence="2" type="ORF">C7431_104181</name>
</gene>
<reference evidence="2 3" key="1">
    <citation type="submission" date="2018-05" db="EMBL/GenBank/DDBJ databases">
        <title>Genomic Encyclopedia of Type Strains, Phase IV (KMG-V): Genome sequencing to study the core and pangenomes of soil and plant-associated prokaryotes.</title>
        <authorList>
            <person name="Whitman W."/>
        </authorList>
    </citation>
    <scope>NUCLEOTIDE SEQUENCE [LARGE SCALE GENOMIC DNA]</scope>
    <source>
        <strain evidence="2 3">PNA 200-10</strain>
    </source>
</reference>
<dbReference type="Gene3D" id="2.60.40.1090">
    <property type="entry name" value="Fimbrial-type adhesion domain"/>
    <property type="match status" value="1"/>
</dbReference>
<comment type="caution">
    <text evidence="2">The sequence shown here is derived from an EMBL/GenBank/DDBJ whole genome shotgun (WGS) entry which is preliminary data.</text>
</comment>
<dbReference type="InterPro" id="IPR036937">
    <property type="entry name" value="Adhesion_dom_fimbrial_sf"/>
</dbReference>
<proteinExistence type="predicted"/>
<organism evidence="2 3">
    <name type="scientific">Pantoea allii</name>
    <dbReference type="NCBI Taxonomy" id="574096"/>
    <lineage>
        <taxon>Bacteria</taxon>
        <taxon>Pseudomonadati</taxon>
        <taxon>Pseudomonadota</taxon>
        <taxon>Gammaproteobacteria</taxon>
        <taxon>Enterobacterales</taxon>
        <taxon>Erwiniaceae</taxon>
        <taxon>Pantoea</taxon>
    </lineage>
</organism>
<dbReference type="PANTHER" id="PTHR33420:SF26">
    <property type="entry name" value="FIMBRIAL SUBUNIT"/>
    <property type="match status" value="1"/>
</dbReference>
<dbReference type="RefSeq" id="WP_181377130.1">
    <property type="nucleotide sequence ID" value="NZ_CP125958.1"/>
</dbReference>
<protein>
    <submittedName>
        <fullName evidence="2">Type 1 fimbria pilin</fullName>
    </submittedName>
</protein>
<dbReference type="AlphaFoldDB" id="A0A2V2BHE8"/>
<evidence type="ECO:0000259" key="1">
    <source>
        <dbReference type="Pfam" id="PF00419"/>
    </source>
</evidence>
<dbReference type="InterPro" id="IPR000259">
    <property type="entry name" value="Adhesion_dom_fimbrial"/>
</dbReference>
<evidence type="ECO:0000313" key="2">
    <source>
        <dbReference type="EMBL" id="PWK97504.1"/>
    </source>
</evidence>
<evidence type="ECO:0000313" key="3">
    <source>
        <dbReference type="Proteomes" id="UP000245981"/>
    </source>
</evidence>
<dbReference type="GO" id="GO:0043709">
    <property type="term" value="P:cell adhesion involved in single-species biofilm formation"/>
    <property type="evidence" value="ECO:0007669"/>
    <property type="project" value="TreeGrafter"/>
</dbReference>
<sequence length="181" mass="19632">MKIKSQTYFWMLPFILTFCAPEYGICFTQDHGHGVVGMQGSILDAPCAIAVNDREQLVDIPALTTGELIHDGAGFVRNFSIHLINCSVSNASTPGGDKSHFIVTFDGLPDGKLFGVNGVTGIGIEIQDMAGNFAVPGEPMPAGQLTKGRQTLNYQMRLVGDAHPMHSGKFHAVVRFKVDYY</sequence>
<dbReference type="InterPro" id="IPR008966">
    <property type="entry name" value="Adhesion_dom_sf"/>
</dbReference>
<dbReference type="Pfam" id="PF00419">
    <property type="entry name" value="Fimbrial"/>
    <property type="match status" value="1"/>
</dbReference>
<dbReference type="GO" id="GO:0009289">
    <property type="term" value="C:pilus"/>
    <property type="evidence" value="ECO:0007669"/>
    <property type="project" value="InterPro"/>
</dbReference>
<dbReference type="GeneID" id="99737898"/>
<dbReference type="EMBL" id="QGHF01000004">
    <property type="protein sequence ID" value="PWK97504.1"/>
    <property type="molecule type" value="Genomic_DNA"/>
</dbReference>
<dbReference type="PANTHER" id="PTHR33420">
    <property type="entry name" value="FIMBRIAL SUBUNIT ELFA-RELATED"/>
    <property type="match status" value="1"/>
</dbReference>
<dbReference type="InterPro" id="IPR050263">
    <property type="entry name" value="Bact_Fimbrial_Adh_Pro"/>
</dbReference>
<name>A0A2V2BHE8_9GAMM</name>
<feature type="domain" description="Fimbrial-type adhesion" evidence="1">
    <location>
        <begin position="38"/>
        <end position="180"/>
    </location>
</feature>
<dbReference type="Proteomes" id="UP000245981">
    <property type="component" value="Unassembled WGS sequence"/>
</dbReference>